<reference evidence="1" key="1">
    <citation type="journal article" date="2023" name="G3 (Bethesda)">
        <title>A reference genome for the long-term kleptoplast-retaining sea slug Elysia crispata morphotype clarki.</title>
        <authorList>
            <person name="Eastman K.E."/>
            <person name="Pendleton A.L."/>
            <person name="Shaikh M.A."/>
            <person name="Suttiyut T."/>
            <person name="Ogas R."/>
            <person name="Tomko P."/>
            <person name="Gavelis G."/>
            <person name="Widhalm J.R."/>
            <person name="Wisecaver J.H."/>
        </authorList>
    </citation>
    <scope>NUCLEOTIDE SEQUENCE</scope>
    <source>
        <strain evidence="1">ECLA1</strain>
    </source>
</reference>
<dbReference type="Proteomes" id="UP001283361">
    <property type="component" value="Unassembled WGS sequence"/>
</dbReference>
<evidence type="ECO:0000313" key="2">
    <source>
        <dbReference type="Proteomes" id="UP001283361"/>
    </source>
</evidence>
<keyword evidence="2" id="KW-1185">Reference proteome</keyword>
<organism evidence="1 2">
    <name type="scientific">Elysia crispata</name>
    <name type="common">lettuce slug</name>
    <dbReference type="NCBI Taxonomy" id="231223"/>
    <lineage>
        <taxon>Eukaryota</taxon>
        <taxon>Metazoa</taxon>
        <taxon>Spiralia</taxon>
        <taxon>Lophotrochozoa</taxon>
        <taxon>Mollusca</taxon>
        <taxon>Gastropoda</taxon>
        <taxon>Heterobranchia</taxon>
        <taxon>Euthyneura</taxon>
        <taxon>Panpulmonata</taxon>
        <taxon>Sacoglossa</taxon>
        <taxon>Placobranchoidea</taxon>
        <taxon>Plakobranchidae</taxon>
        <taxon>Elysia</taxon>
    </lineage>
</organism>
<name>A0AAE1D842_9GAST</name>
<sequence length="125" mass="13958">MPSSPLACFGILRPYSGGFWRWFSGYTAGPHSTSGSQTMKLPPAAAVVEPGREVRLLYRRAQQKDAAPEKRFLIYCFCSGRAYREGDNKYSSCPLPARIVVYTVAKINVEPGESGSRSRRMFQKT</sequence>
<gene>
    <name evidence="1" type="ORF">RRG08_022371</name>
</gene>
<dbReference type="EMBL" id="JAWDGP010004927">
    <property type="protein sequence ID" value="KAK3760964.1"/>
    <property type="molecule type" value="Genomic_DNA"/>
</dbReference>
<comment type="caution">
    <text evidence="1">The sequence shown here is derived from an EMBL/GenBank/DDBJ whole genome shotgun (WGS) entry which is preliminary data.</text>
</comment>
<dbReference type="AlphaFoldDB" id="A0AAE1D842"/>
<proteinExistence type="predicted"/>
<protein>
    <submittedName>
        <fullName evidence="1">Uncharacterized protein</fullName>
    </submittedName>
</protein>
<accession>A0AAE1D842</accession>
<evidence type="ECO:0000313" key="1">
    <source>
        <dbReference type="EMBL" id="KAK3760964.1"/>
    </source>
</evidence>